<keyword evidence="5" id="KW-1185">Reference proteome</keyword>
<dbReference type="InterPro" id="IPR010481">
    <property type="entry name" value="Cdc24/Scd1_N"/>
</dbReference>
<dbReference type="SUPFAM" id="SSF52540">
    <property type="entry name" value="P-loop containing nucleoside triphosphate hydrolases"/>
    <property type="match status" value="1"/>
</dbReference>
<evidence type="ECO:0000313" key="5">
    <source>
        <dbReference type="Proteomes" id="UP000730481"/>
    </source>
</evidence>
<dbReference type="EMBL" id="PVQB02000025">
    <property type="protein sequence ID" value="KAF4345562.1"/>
    <property type="molecule type" value="Genomic_DNA"/>
</dbReference>
<dbReference type="Proteomes" id="UP000730481">
    <property type="component" value="Unassembled WGS sequence"/>
</dbReference>
<dbReference type="PANTHER" id="PTHR24070">
    <property type="entry name" value="RAS, DI-RAS, AND RHEB FAMILY MEMBERS OF SMALL GTPASE SUPERFAMILY"/>
    <property type="match status" value="1"/>
</dbReference>
<reference evidence="4" key="1">
    <citation type="journal article" date="2017" name="Mycologia">
        <title>Fusarium algeriense, sp. nov., a novel toxigenic crown rot pathogen of durum wheat from Algeria is nested in the Fusarium burgessii species complex.</title>
        <authorList>
            <person name="Laraba I."/>
            <person name="Keddad A."/>
            <person name="Boureghda H."/>
            <person name="Abdallah N."/>
            <person name="Vaughan M.M."/>
            <person name="Proctor R.H."/>
            <person name="Busman M."/>
            <person name="O'Donnell K."/>
        </authorList>
    </citation>
    <scope>NUCLEOTIDE SEQUENCE</scope>
    <source>
        <strain evidence="4">NRRL 25174</strain>
    </source>
</reference>
<dbReference type="AlphaFoldDB" id="A0A9P5AZM2"/>
<dbReference type="SMART" id="SM00173">
    <property type="entry name" value="RAS"/>
    <property type="match status" value="1"/>
</dbReference>
<dbReference type="GO" id="GO:0005525">
    <property type="term" value="F:GTP binding"/>
    <property type="evidence" value="ECO:0007669"/>
    <property type="project" value="UniProtKB-KW"/>
</dbReference>
<evidence type="ECO:0000313" key="4">
    <source>
        <dbReference type="EMBL" id="KAF4345562.1"/>
    </source>
</evidence>
<dbReference type="Pfam" id="PF06395">
    <property type="entry name" value="CDC24"/>
    <property type="match status" value="1"/>
</dbReference>
<evidence type="ECO:0000256" key="2">
    <source>
        <dbReference type="ARBA" id="ARBA00023134"/>
    </source>
</evidence>
<dbReference type="Gene3D" id="1.20.900.10">
    <property type="entry name" value="Dbl homology (DH) domain"/>
    <property type="match status" value="1"/>
</dbReference>
<dbReference type="GO" id="GO:0003924">
    <property type="term" value="F:GTPase activity"/>
    <property type="evidence" value="ECO:0007669"/>
    <property type="project" value="InterPro"/>
</dbReference>
<reference evidence="4" key="2">
    <citation type="submission" date="2020-02" db="EMBL/GenBank/DDBJ databases">
        <title>Identification and distribution of gene clusters putatively required for synthesis of sphingolipid metabolism inhibitors in phylogenetically diverse species of the filamentous fungus Fusarium.</title>
        <authorList>
            <person name="Kim H.-S."/>
            <person name="Busman M."/>
            <person name="Brown D.W."/>
            <person name="Divon H."/>
            <person name="Uhlig S."/>
            <person name="Proctor R.H."/>
        </authorList>
    </citation>
    <scope>NUCLEOTIDE SEQUENCE</scope>
    <source>
        <strain evidence="4">NRRL 25174</strain>
    </source>
</reference>
<keyword evidence="1" id="KW-0547">Nucleotide-binding</keyword>
<protein>
    <submittedName>
        <fullName evidence="4">Ras family other</fullName>
    </submittedName>
</protein>
<dbReference type="PROSITE" id="PS51421">
    <property type="entry name" value="RAS"/>
    <property type="match status" value="1"/>
</dbReference>
<accession>A0A9P5AZM2</accession>
<dbReference type="PRINTS" id="PR00449">
    <property type="entry name" value="RASTRNSFRMNG"/>
</dbReference>
<dbReference type="SMART" id="SM00174">
    <property type="entry name" value="RHO"/>
    <property type="match status" value="1"/>
</dbReference>
<dbReference type="InterPro" id="IPR027417">
    <property type="entry name" value="P-loop_NTPase"/>
</dbReference>
<feature type="domain" description="Cdc24/Scd1 N-terminal" evidence="3">
    <location>
        <begin position="381"/>
        <end position="470"/>
    </location>
</feature>
<sequence>MQIFSCTTAFTTPISPTFCPSYAPYSILLNSIYRAVGTSQMDPLSVIASVSGIATAGGEVIKILGPYTTAAKDAPKIAAEISSEVLATQTILSGLEQLVNNLSTTNIRYASLIQVDQLTAVLLDGVKIFSELLEVLQTLPPLEPTSPGGSLWSPIQWVRKKSSLTAIVTRLQAFKSSIVCILCILQSDSQARAEENQQQLISAVEILLESNPDLSRRIMGMESTIDTMSQRRATIQFIAGIDDLERPSTSLQRVSLFEFEFERDLKSSRVYRKAKRDTMDFSARSSVARTHAWSSLSGISLSDISHISVLALPLYAEDISNPHHYDFGHKTFRSKPLPSPTLHTRSIYHECVEVQLQLSQLEWFTEFQQNTCQRDSEEESPLSALIAIFRHGTPLLMLFNQLDGSRSDRWKDLMSLSPSSKVAKMAIIEFNQACLSCLNLTPYDCFTVDDLLSNDTTNHVQVIVLVRLLLARLTKTGAIQAVVFESTPNIFTAEPNPAGLAVDSFLCDERLYLKCLESLLQTAEQIRFFDIFPADTFEQLVAPVGPLVDVQRKFLIRAEMLVSKPYLCQIWQAVFQEWSQQSSTYYVALITAEAESKLMIRTTLSSLGDHDNHRRTLLNDVLAKLGLPSQQLDKYEAFLKELSEYGLHGPDDIKSATESLELVKEAVEASIITQKLSRARAALSKDLDYESNKVVWGLGKLLMFDKVDIVYSGGGPPTKAQLYLFQKGLLQATESYPNNPRRDMLRYGRLSPRERIKPQVPIIRIIHAKDVQKVLLSSRKELNGCEIEWMAGGKENSLFFALSSKVQIDKWKNKVEQVQRENGLIFPSQSSLREYFLVLVGGSGCGKNTLAIQFTQPYYWYLVNPFVEDTDHRPCIIDNEFALVNVIDTTGLGAFPGVRERCMKDGEGFMLVYSVTSRQSFEEVTEYQQQILNQKDKDYFPMILVGNDCSRESERDVSTQEGEALARAFGCMFIEVDAKSRVNVDEAFFDLVREVRRYRRKMAVFRWGTRVF</sequence>
<dbReference type="GO" id="GO:0016020">
    <property type="term" value="C:membrane"/>
    <property type="evidence" value="ECO:0007669"/>
    <property type="project" value="InterPro"/>
</dbReference>
<dbReference type="SMART" id="SM00175">
    <property type="entry name" value="RAB"/>
    <property type="match status" value="1"/>
</dbReference>
<dbReference type="InterPro" id="IPR020849">
    <property type="entry name" value="Small_GTPase_Ras-type"/>
</dbReference>
<comment type="caution">
    <text evidence="4">The sequence shown here is derived from an EMBL/GenBank/DDBJ whole genome shotgun (WGS) entry which is preliminary data.</text>
</comment>
<dbReference type="Pfam" id="PF00071">
    <property type="entry name" value="Ras"/>
    <property type="match status" value="1"/>
</dbReference>
<evidence type="ECO:0000256" key="1">
    <source>
        <dbReference type="ARBA" id="ARBA00022741"/>
    </source>
</evidence>
<dbReference type="OrthoDB" id="19923at2759"/>
<proteinExistence type="predicted"/>
<dbReference type="GO" id="GO:0007165">
    <property type="term" value="P:signal transduction"/>
    <property type="evidence" value="ECO:0007669"/>
    <property type="project" value="InterPro"/>
</dbReference>
<dbReference type="NCBIfam" id="TIGR00231">
    <property type="entry name" value="small_GTP"/>
    <property type="match status" value="1"/>
</dbReference>
<dbReference type="InterPro" id="IPR005225">
    <property type="entry name" value="Small_GTP-bd"/>
</dbReference>
<dbReference type="Gene3D" id="3.40.50.300">
    <property type="entry name" value="P-loop containing nucleotide triphosphate hydrolases"/>
    <property type="match status" value="1"/>
</dbReference>
<dbReference type="InterPro" id="IPR035899">
    <property type="entry name" value="DBL_dom_sf"/>
</dbReference>
<dbReference type="InterPro" id="IPR001806">
    <property type="entry name" value="Small_GTPase"/>
</dbReference>
<evidence type="ECO:0000259" key="3">
    <source>
        <dbReference type="Pfam" id="PF06395"/>
    </source>
</evidence>
<name>A0A9P5AZM2_9HYPO</name>
<keyword evidence="2" id="KW-0342">GTP-binding</keyword>
<organism evidence="4 5">
    <name type="scientific">Fusarium beomiforme</name>
    <dbReference type="NCBI Taxonomy" id="44412"/>
    <lineage>
        <taxon>Eukaryota</taxon>
        <taxon>Fungi</taxon>
        <taxon>Dikarya</taxon>
        <taxon>Ascomycota</taxon>
        <taxon>Pezizomycotina</taxon>
        <taxon>Sordariomycetes</taxon>
        <taxon>Hypocreomycetidae</taxon>
        <taxon>Hypocreales</taxon>
        <taxon>Nectriaceae</taxon>
        <taxon>Fusarium</taxon>
        <taxon>Fusarium burgessii species complex</taxon>
    </lineage>
</organism>
<dbReference type="SUPFAM" id="SSF48065">
    <property type="entry name" value="DBL homology domain (DH-domain)"/>
    <property type="match status" value="1"/>
</dbReference>
<gene>
    <name evidence="4" type="ORF">FBEOM_512</name>
</gene>
<dbReference type="PROSITE" id="PS51419">
    <property type="entry name" value="RAB"/>
    <property type="match status" value="1"/>
</dbReference>